<organism evidence="1 2">
    <name type="scientific">Hyalomma asiaticum</name>
    <name type="common">Tick</name>
    <dbReference type="NCBI Taxonomy" id="266040"/>
    <lineage>
        <taxon>Eukaryota</taxon>
        <taxon>Metazoa</taxon>
        <taxon>Ecdysozoa</taxon>
        <taxon>Arthropoda</taxon>
        <taxon>Chelicerata</taxon>
        <taxon>Arachnida</taxon>
        <taxon>Acari</taxon>
        <taxon>Parasitiformes</taxon>
        <taxon>Ixodida</taxon>
        <taxon>Ixodoidea</taxon>
        <taxon>Ixodidae</taxon>
        <taxon>Hyalomminae</taxon>
        <taxon>Hyalomma</taxon>
    </lineage>
</organism>
<accession>A0ACB7S0Q5</accession>
<dbReference type="Proteomes" id="UP000821845">
    <property type="component" value="Chromosome 6"/>
</dbReference>
<proteinExistence type="predicted"/>
<reference evidence="1" key="1">
    <citation type="submission" date="2020-05" db="EMBL/GenBank/DDBJ databases">
        <title>Large-scale comparative analyses of tick genomes elucidate their genetic diversity and vector capacities.</title>
        <authorList>
            <person name="Jia N."/>
            <person name="Wang J."/>
            <person name="Shi W."/>
            <person name="Du L."/>
            <person name="Sun Y."/>
            <person name="Zhan W."/>
            <person name="Jiang J."/>
            <person name="Wang Q."/>
            <person name="Zhang B."/>
            <person name="Ji P."/>
            <person name="Sakyi L.B."/>
            <person name="Cui X."/>
            <person name="Yuan T."/>
            <person name="Jiang B."/>
            <person name="Yang W."/>
            <person name="Lam T.T.-Y."/>
            <person name="Chang Q."/>
            <person name="Ding S."/>
            <person name="Wang X."/>
            <person name="Zhu J."/>
            <person name="Ruan X."/>
            <person name="Zhao L."/>
            <person name="Wei J."/>
            <person name="Que T."/>
            <person name="Du C."/>
            <person name="Cheng J."/>
            <person name="Dai P."/>
            <person name="Han X."/>
            <person name="Huang E."/>
            <person name="Gao Y."/>
            <person name="Liu J."/>
            <person name="Shao H."/>
            <person name="Ye R."/>
            <person name="Li L."/>
            <person name="Wei W."/>
            <person name="Wang X."/>
            <person name="Wang C."/>
            <person name="Yang T."/>
            <person name="Huo Q."/>
            <person name="Li W."/>
            <person name="Guo W."/>
            <person name="Chen H."/>
            <person name="Zhou L."/>
            <person name="Ni X."/>
            <person name="Tian J."/>
            <person name="Zhou Y."/>
            <person name="Sheng Y."/>
            <person name="Liu T."/>
            <person name="Pan Y."/>
            <person name="Xia L."/>
            <person name="Li J."/>
            <person name="Zhao F."/>
            <person name="Cao W."/>
        </authorList>
    </citation>
    <scope>NUCLEOTIDE SEQUENCE</scope>
    <source>
        <strain evidence="1">Hyas-2018</strain>
    </source>
</reference>
<name>A0ACB7S0Q5_HYAAI</name>
<gene>
    <name evidence="1" type="ORF">HPB50_004537</name>
</gene>
<dbReference type="EMBL" id="CM023486">
    <property type="protein sequence ID" value="KAH6927486.1"/>
    <property type="molecule type" value="Genomic_DNA"/>
</dbReference>
<protein>
    <submittedName>
        <fullName evidence="1">Uncharacterized protein</fullName>
    </submittedName>
</protein>
<evidence type="ECO:0000313" key="1">
    <source>
        <dbReference type="EMBL" id="KAH6927486.1"/>
    </source>
</evidence>
<comment type="caution">
    <text evidence="1">The sequence shown here is derived from an EMBL/GenBank/DDBJ whole genome shotgun (WGS) entry which is preliminary data.</text>
</comment>
<keyword evidence="2" id="KW-1185">Reference proteome</keyword>
<sequence>MNGIRRGNHVWRSRADTASGYVWAHRKAPTALARPQEEAEAVSAAGAAARRLASGAIHAAIVSCSSVHRWEEPDSGIESCCERLINIFFYRPMV</sequence>
<evidence type="ECO:0000313" key="2">
    <source>
        <dbReference type="Proteomes" id="UP000821845"/>
    </source>
</evidence>